<keyword evidence="4 7" id="KW-0747">Spliceosome</keyword>
<evidence type="ECO:0000256" key="2">
    <source>
        <dbReference type="ARBA" id="ARBA00006164"/>
    </source>
</evidence>
<keyword evidence="10" id="KW-1185">Reference proteome</keyword>
<keyword evidence="6 7" id="KW-0539">Nucleus</keyword>
<dbReference type="Proteomes" id="UP001211065">
    <property type="component" value="Unassembled WGS sequence"/>
</dbReference>
<evidence type="ECO:0000256" key="3">
    <source>
        <dbReference type="ARBA" id="ARBA00022664"/>
    </source>
</evidence>
<dbReference type="AlphaFoldDB" id="A0AAD5U957"/>
<comment type="subcellular location">
    <subcellularLocation>
        <location evidence="1 7">Nucleus</location>
    </subcellularLocation>
</comment>
<evidence type="ECO:0000256" key="6">
    <source>
        <dbReference type="ARBA" id="ARBA00023242"/>
    </source>
</evidence>
<protein>
    <recommendedName>
        <fullName evidence="7">Pre-mRNA-splicing factor 38</fullName>
    </recommendedName>
</protein>
<dbReference type="GO" id="GO:0005681">
    <property type="term" value="C:spliceosomal complex"/>
    <property type="evidence" value="ECO:0007669"/>
    <property type="project" value="UniProtKB-KW"/>
</dbReference>
<comment type="similarity">
    <text evidence="2 7">Belongs to the PRP38 family.</text>
</comment>
<evidence type="ECO:0000256" key="8">
    <source>
        <dbReference type="SAM" id="MobiDB-lite"/>
    </source>
</evidence>
<comment type="caution">
    <text evidence="9">The sequence shown here is derived from an EMBL/GenBank/DDBJ whole genome shotgun (WGS) entry which is preliminary data.</text>
</comment>
<dbReference type="Pfam" id="PF03371">
    <property type="entry name" value="PRP38"/>
    <property type="match status" value="1"/>
</dbReference>
<gene>
    <name evidence="9" type="ORF">HK099_007320</name>
</gene>
<dbReference type="GO" id="GO:0000398">
    <property type="term" value="P:mRNA splicing, via spliceosome"/>
    <property type="evidence" value="ECO:0007669"/>
    <property type="project" value="UniProtKB-UniRule"/>
</dbReference>
<comment type="function">
    <text evidence="7">Required for pre-mRNA splicing.</text>
</comment>
<evidence type="ECO:0000313" key="9">
    <source>
        <dbReference type="EMBL" id="KAJ3228039.1"/>
    </source>
</evidence>
<proteinExistence type="inferred from homology"/>
<feature type="compositionally biased region" description="Basic and acidic residues" evidence="8">
    <location>
        <begin position="72"/>
        <end position="82"/>
    </location>
</feature>
<dbReference type="GO" id="GO:0046540">
    <property type="term" value="C:U4/U6 x U5 tri-snRNP complex"/>
    <property type="evidence" value="ECO:0007669"/>
    <property type="project" value="InterPro"/>
</dbReference>
<dbReference type="EMBL" id="JADGJW010000007">
    <property type="protein sequence ID" value="KAJ3228039.1"/>
    <property type="molecule type" value="Genomic_DNA"/>
</dbReference>
<evidence type="ECO:0000256" key="4">
    <source>
        <dbReference type="ARBA" id="ARBA00022728"/>
    </source>
</evidence>
<dbReference type="Pfam" id="PF19252">
    <property type="entry name" value="HIND"/>
    <property type="match status" value="1"/>
</dbReference>
<evidence type="ECO:0000256" key="7">
    <source>
        <dbReference type="RuleBase" id="RU367025"/>
    </source>
</evidence>
<dbReference type="InterPro" id="IPR045347">
    <property type="entry name" value="HIND"/>
</dbReference>
<dbReference type="InterPro" id="IPR005037">
    <property type="entry name" value="PRP38"/>
</dbReference>
<keyword evidence="5 7" id="KW-0508">mRNA splicing</keyword>
<sequence length="159" mass="18822">MDEFVDHLLRDDRYCDTILPRIPKRYVLEDLGELEPRVSKLEEELEDEDLMNDILENGNASEVEEEFNSLENEERNKKKTKEDEDDFKTKISKKKVNKLFKKDKFERMEEMNKKEREEDQLKLKKINKINSSGGDGDDSLSIEETNKIRLSLGLKPLKK</sequence>
<evidence type="ECO:0000256" key="1">
    <source>
        <dbReference type="ARBA" id="ARBA00004123"/>
    </source>
</evidence>
<feature type="region of interest" description="Disordered" evidence="8">
    <location>
        <begin position="58"/>
        <end position="87"/>
    </location>
</feature>
<feature type="region of interest" description="Disordered" evidence="8">
    <location>
        <begin position="110"/>
        <end position="145"/>
    </location>
</feature>
<name>A0AAD5U957_9FUNG</name>
<reference evidence="9" key="1">
    <citation type="submission" date="2020-05" db="EMBL/GenBank/DDBJ databases">
        <title>Phylogenomic resolution of chytrid fungi.</title>
        <authorList>
            <person name="Stajich J.E."/>
            <person name="Amses K."/>
            <person name="Simmons R."/>
            <person name="Seto K."/>
            <person name="Myers J."/>
            <person name="Bonds A."/>
            <person name="Quandt C.A."/>
            <person name="Barry K."/>
            <person name="Liu P."/>
            <person name="Grigoriev I."/>
            <person name="Longcore J.E."/>
            <person name="James T.Y."/>
        </authorList>
    </citation>
    <scope>NUCLEOTIDE SEQUENCE</scope>
    <source>
        <strain evidence="9">JEL0476</strain>
    </source>
</reference>
<organism evidence="9 10">
    <name type="scientific">Clydaea vesicula</name>
    <dbReference type="NCBI Taxonomy" id="447962"/>
    <lineage>
        <taxon>Eukaryota</taxon>
        <taxon>Fungi</taxon>
        <taxon>Fungi incertae sedis</taxon>
        <taxon>Chytridiomycota</taxon>
        <taxon>Chytridiomycota incertae sedis</taxon>
        <taxon>Chytridiomycetes</taxon>
        <taxon>Lobulomycetales</taxon>
        <taxon>Lobulomycetaceae</taxon>
        <taxon>Clydaea</taxon>
    </lineage>
</organism>
<accession>A0AAD5U957</accession>
<feature type="compositionally biased region" description="Basic and acidic residues" evidence="8">
    <location>
        <begin position="110"/>
        <end position="122"/>
    </location>
</feature>
<evidence type="ECO:0000313" key="10">
    <source>
        <dbReference type="Proteomes" id="UP001211065"/>
    </source>
</evidence>
<evidence type="ECO:0000256" key="5">
    <source>
        <dbReference type="ARBA" id="ARBA00023187"/>
    </source>
</evidence>
<dbReference type="PANTHER" id="PTHR23142">
    <property type="entry name" value="PRE-MRNA-SPLICING FACTOR 38A-RELATED"/>
    <property type="match status" value="1"/>
</dbReference>
<keyword evidence="3 7" id="KW-0507">mRNA processing</keyword>